<dbReference type="Pfam" id="PF04548">
    <property type="entry name" value="AIG1"/>
    <property type="match status" value="1"/>
</dbReference>
<dbReference type="FunFam" id="3.40.50.300:FF:000366">
    <property type="entry name" value="GTPase, IMAP family member 2"/>
    <property type="match status" value="1"/>
</dbReference>
<keyword evidence="2" id="KW-0547">Nucleotide-binding</keyword>
<gene>
    <name evidence="6" type="ORF">EDS130_LOCUS39620</name>
</gene>
<comment type="similarity">
    <text evidence="1">Belongs to the TRAFAC class TrmE-Era-EngA-EngB-Septin-like GTPase superfamily. AIG1/Toc34/Toc159-like paraseptin GTPase family. IAN subfamily.</text>
</comment>
<feature type="domain" description="AIG1-type G" evidence="5">
    <location>
        <begin position="6"/>
        <end position="217"/>
    </location>
</feature>
<dbReference type="PROSITE" id="PS51720">
    <property type="entry name" value="G_AIG1"/>
    <property type="match status" value="1"/>
</dbReference>
<dbReference type="PANTHER" id="PTHR10903:SF112">
    <property type="entry name" value="SI:CH211-113E8.5"/>
    <property type="match status" value="1"/>
</dbReference>
<protein>
    <recommendedName>
        <fullName evidence="5">AIG1-type G domain-containing protein</fullName>
    </recommendedName>
</protein>
<name>A0A815PQ63_ADIRI</name>
<evidence type="ECO:0000256" key="4">
    <source>
        <dbReference type="SAM" id="MobiDB-lite"/>
    </source>
</evidence>
<evidence type="ECO:0000313" key="6">
    <source>
        <dbReference type="EMBL" id="CAF1452686.1"/>
    </source>
</evidence>
<evidence type="ECO:0000256" key="2">
    <source>
        <dbReference type="ARBA" id="ARBA00022741"/>
    </source>
</evidence>
<evidence type="ECO:0000256" key="3">
    <source>
        <dbReference type="ARBA" id="ARBA00023134"/>
    </source>
</evidence>
<feature type="region of interest" description="Disordered" evidence="4">
    <location>
        <begin position="217"/>
        <end position="294"/>
    </location>
</feature>
<dbReference type="PANTHER" id="PTHR10903">
    <property type="entry name" value="GTPASE, IMAP FAMILY MEMBER-RELATED"/>
    <property type="match status" value="1"/>
</dbReference>
<proteinExistence type="inferred from homology"/>
<dbReference type="OrthoDB" id="5985928at2759"/>
<feature type="compositionally biased region" description="Basic and acidic residues" evidence="4">
    <location>
        <begin position="217"/>
        <end position="278"/>
    </location>
</feature>
<dbReference type="Gene3D" id="3.40.50.300">
    <property type="entry name" value="P-loop containing nucleotide triphosphate hydrolases"/>
    <property type="match status" value="1"/>
</dbReference>
<reference evidence="6" key="1">
    <citation type="submission" date="2021-02" db="EMBL/GenBank/DDBJ databases">
        <authorList>
            <person name="Nowell W R."/>
        </authorList>
    </citation>
    <scope>NUCLEOTIDE SEQUENCE</scope>
</reference>
<dbReference type="InterPro" id="IPR045058">
    <property type="entry name" value="GIMA/IAN/Toc"/>
</dbReference>
<dbReference type="InterPro" id="IPR006703">
    <property type="entry name" value="G_AIG1"/>
</dbReference>
<dbReference type="InterPro" id="IPR027417">
    <property type="entry name" value="P-loop_NTPase"/>
</dbReference>
<accession>A0A815PQ63</accession>
<feature type="compositionally biased region" description="Polar residues" evidence="4">
    <location>
        <begin position="279"/>
        <end position="289"/>
    </location>
</feature>
<dbReference type="SUPFAM" id="SSF52540">
    <property type="entry name" value="P-loop containing nucleoside triphosphate hydrolases"/>
    <property type="match status" value="1"/>
</dbReference>
<evidence type="ECO:0000313" key="7">
    <source>
        <dbReference type="Proteomes" id="UP000663852"/>
    </source>
</evidence>
<dbReference type="EMBL" id="CAJNOJ010000450">
    <property type="protein sequence ID" value="CAF1452686.1"/>
    <property type="molecule type" value="Genomic_DNA"/>
</dbReference>
<evidence type="ECO:0000256" key="1">
    <source>
        <dbReference type="ARBA" id="ARBA00008535"/>
    </source>
</evidence>
<sequence>MVREIFYPIQIEILELLFPGKSSTGNSLLHSRSTFHATQSARSITKDCTHGEYQYTNKYGQQQKLIVVDTPGFFDTDSNMTNTMVERKIASQIFEMTTPGVHAFLIVLRIDRFTPEEKNTVDFIRHIFGTDAARYCIVVFTREDQLEEGQTLHEFIDSSPELRRLVQDCGRRIFSINNKLNGQQLEKKISQLIDMIDAMIRSNDGKYYTNTEYQRIERKREEEKRKQEEEERRKKEADKKAIEDRAREDEKKKTEDKMRKTFEEEQRKAEQRERDLRSQLDSARASQSRNSDDFNSIIRMLQSTGLGGGGGGGGAAMSPMNYGMGMPCSPMSYDMGMPHGRASSASHGAGGAHGGRFTGTFMATNGAANGRAIYEGARGGQYYMTPGGHKSYIRK</sequence>
<keyword evidence="3" id="KW-0342">GTP-binding</keyword>
<dbReference type="AlphaFoldDB" id="A0A815PQ63"/>
<evidence type="ECO:0000259" key="5">
    <source>
        <dbReference type="PROSITE" id="PS51720"/>
    </source>
</evidence>
<dbReference type="GO" id="GO:0005525">
    <property type="term" value="F:GTP binding"/>
    <property type="evidence" value="ECO:0007669"/>
    <property type="project" value="UniProtKB-KW"/>
</dbReference>
<organism evidence="6 7">
    <name type="scientific">Adineta ricciae</name>
    <name type="common">Rotifer</name>
    <dbReference type="NCBI Taxonomy" id="249248"/>
    <lineage>
        <taxon>Eukaryota</taxon>
        <taxon>Metazoa</taxon>
        <taxon>Spiralia</taxon>
        <taxon>Gnathifera</taxon>
        <taxon>Rotifera</taxon>
        <taxon>Eurotatoria</taxon>
        <taxon>Bdelloidea</taxon>
        <taxon>Adinetida</taxon>
        <taxon>Adinetidae</taxon>
        <taxon>Adineta</taxon>
    </lineage>
</organism>
<dbReference type="Proteomes" id="UP000663852">
    <property type="component" value="Unassembled WGS sequence"/>
</dbReference>
<comment type="caution">
    <text evidence="6">The sequence shown here is derived from an EMBL/GenBank/DDBJ whole genome shotgun (WGS) entry which is preliminary data.</text>
</comment>